<evidence type="ECO:0000259" key="1">
    <source>
        <dbReference type="Pfam" id="PF04991"/>
    </source>
</evidence>
<name>G7YJS7_CLOSI</name>
<dbReference type="GO" id="GO:0009100">
    <property type="term" value="P:glycoprotein metabolic process"/>
    <property type="evidence" value="ECO:0007669"/>
    <property type="project" value="UniProtKB-ARBA"/>
</dbReference>
<sequence length="539" mass="61227">MERQNNALFGEPPVKATDVLWSIGNPVAFSLSPWGSRFKIITVRKIGAKPVIWNGSVIAWVVCQLKTVNEQEFTLESFTGIHALYVKSFLTALWDFKSGASIDDSPRVLLQANVSTWNANHLPREFIQELRSDTQVTVIVRQRDLSNALIKSDTQSLVRATVLPRRGPAWKSFELVVGNPSKRDTLLDFGKAEQFQSHDVIHIVFSEKYGNTPGFVSVKSNEFRVQPFGSQPHRSVSLPDLTTMNWPKDPLAPYPAGRRNSKGEVAKLPPLFEPVMSIAQRNLSKRLLQVFSETMFANGLGDRFMLYGGTLLGSYRHHDFIPWDEDIDVLVDVLIRGKVRELLSRLAPRYNFYQGYSRDKLYGPLINDTENELDVEKSRPAANWGWPFLDISYFRVNGTHAMEITMSYGRHYMWPYDVVFPLYFRPLGRHWYPAPRDTWLFNRLTYAPGTMCVIPGYSHVKESSGPSGSMPCRDLASKYAFVEHVACNNGTSEQKPDQFGMVLAEERLVVYFNSTNANVYHSLCVAVPMDRVSTDTFSM</sequence>
<reference key="2">
    <citation type="submission" date="2011-10" db="EMBL/GenBank/DDBJ databases">
        <title>The genome and transcriptome sequence of Clonorchis sinensis provide insights into the carcinogenic liver fluke.</title>
        <authorList>
            <person name="Wang X."/>
            <person name="Huang Y."/>
            <person name="Chen W."/>
            <person name="Liu H."/>
            <person name="Guo L."/>
            <person name="Chen Y."/>
            <person name="Luo F."/>
            <person name="Zhou W."/>
            <person name="Sun J."/>
            <person name="Mao Q."/>
            <person name="Liang P."/>
            <person name="Zhou C."/>
            <person name="Tian Y."/>
            <person name="Men J."/>
            <person name="Lv X."/>
            <person name="Huang L."/>
            <person name="Zhou J."/>
            <person name="Hu Y."/>
            <person name="Li R."/>
            <person name="Zhang F."/>
            <person name="Lei H."/>
            <person name="Li X."/>
            <person name="Hu X."/>
            <person name="Liang C."/>
            <person name="Xu J."/>
            <person name="Wu Z."/>
            <person name="Yu X."/>
        </authorList>
    </citation>
    <scope>NUCLEOTIDE SEQUENCE</scope>
    <source>
        <strain>Henan</strain>
    </source>
</reference>
<accession>G7YJS7</accession>
<keyword evidence="3" id="KW-1185">Reference proteome</keyword>
<dbReference type="GO" id="GO:0016740">
    <property type="term" value="F:transferase activity"/>
    <property type="evidence" value="ECO:0007669"/>
    <property type="project" value="UniProtKB-KW"/>
</dbReference>
<protein>
    <submittedName>
        <fullName evidence="2">Lipopolysaccharide choline phosphotransferase-like protein</fullName>
    </submittedName>
</protein>
<proteinExistence type="predicted"/>
<evidence type="ECO:0000313" key="3">
    <source>
        <dbReference type="Proteomes" id="UP000008909"/>
    </source>
</evidence>
<dbReference type="Pfam" id="PF04991">
    <property type="entry name" value="LicD"/>
    <property type="match status" value="1"/>
</dbReference>
<dbReference type="AlphaFoldDB" id="G7YJS7"/>
<evidence type="ECO:0000313" key="2">
    <source>
        <dbReference type="EMBL" id="GAA53210.1"/>
    </source>
</evidence>
<reference evidence="2" key="1">
    <citation type="journal article" date="2011" name="Genome Biol.">
        <title>The draft genome of the carcinogenic human liver fluke Clonorchis sinensis.</title>
        <authorList>
            <person name="Wang X."/>
            <person name="Chen W."/>
            <person name="Huang Y."/>
            <person name="Sun J."/>
            <person name="Men J."/>
            <person name="Liu H."/>
            <person name="Luo F."/>
            <person name="Guo L."/>
            <person name="Lv X."/>
            <person name="Deng C."/>
            <person name="Zhou C."/>
            <person name="Fan Y."/>
            <person name="Li X."/>
            <person name="Huang L."/>
            <person name="Hu Y."/>
            <person name="Liang C."/>
            <person name="Hu X."/>
            <person name="Xu J."/>
            <person name="Yu X."/>
        </authorList>
    </citation>
    <scope>NUCLEOTIDE SEQUENCE [LARGE SCALE GENOMIC DNA]</scope>
    <source>
        <strain evidence="2">Henan</strain>
    </source>
</reference>
<dbReference type="Proteomes" id="UP000008909">
    <property type="component" value="Unassembled WGS sequence"/>
</dbReference>
<dbReference type="InterPro" id="IPR007074">
    <property type="entry name" value="LicD/FKTN/FKRP_NTP_transf"/>
</dbReference>
<dbReference type="EMBL" id="DF143445">
    <property type="protein sequence ID" value="GAA53210.1"/>
    <property type="molecule type" value="Genomic_DNA"/>
</dbReference>
<gene>
    <name evidence="2" type="ORF">CLF_109776</name>
</gene>
<organism evidence="2 3">
    <name type="scientific">Clonorchis sinensis</name>
    <name type="common">Chinese liver fluke</name>
    <dbReference type="NCBI Taxonomy" id="79923"/>
    <lineage>
        <taxon>Eukaryota</taxon>
        <taxon>Metazoa</taxon>
        <taxon>Spiralia</taxon>
        <taxon>Lophotrochozoa</taxon>
        <taxon>Platyhelminthes</taxon>
        <taxon>Trematoda</taxon>
        <taxon>Digenea</taxon>
        <taxon>Opisthorchiida</taxon>
        <taxon>Opisthorchiata</taxon>
        <taxon>Opisthorchiidae</taxon>
        <taxon>Clonorchis</taxon>
    </lineage>
</organism>
<keyword evidence="2" id="KW-0808">Transferase</keyword>
<feature type="domain" description="LicD/FKTN/FKRP nucleotidyltransferase" evidence="1">
    <location>
        <begin position="304"/>
        <end position="330"/>
    </location>
</feature>